<accession>A0A5B9MFM1</accession>
<evidence type="ECO:0000313" key="2">
    <source>
        <dbReference type="EMBL" id="QEF97917.1"/>
    </source>
</evidence>
<evidence type="ECO:0008006" key="4">
    <source>
        <dbReference type="Google" id="ProtNLM"/>
    </source>
</evidence>
<dbReference type="EMBL" id="CP036264">
    <property type="protein sequence ID" value="QEF97917.1"/>
    <property type="molecule type" value="Genomic_DNA"/>
</dbReference>
<gene>
    <name evidence="2" type="ORF">Mal15_19630</name>
</gene>
<feature type="chain" id="PRO_5022968062" description="DUF1579 domain-containing protein" evidence="1">
    <location>
        <begin position="22"/>
        <end position="183"/>
    </location>
</feature>
<reference evidence="2 3" key="1">
    <citation type="submission" date="2019-02" db="EMBL/GenBank/DDBJ databases">
        <title>Planctomycetal bacteria perform biofilm scaping via a novel small molecule.</title>
        <authorList>
            <person name="Jeske O."/>
            <person name="Boedeker C."/>
            <person name="Wiegand S."/>
            <person name="Breitling P."/>
            <person name="Kallscheuer N."/>
            <person name="Jogler M."/>
            <person name="Rohde M."/>
            <person name="Petersen J."/>
            <person name="Medema M.H."/>
            <person name="Surup F."/>
            <person name="Jogler C."/>
        </authorList>
    </citation>
    <scope>NUCLEOTIDE SEQUENCE [LARGE SCALE GENOMIC DNA]</scope>
    <source>
        <strain evidence="2 3">Mal15</strain>
    </source>
</reference>
<evidence type="ECO:0000256" key="1">
    <source>
        <dbReference type="SAM" id="SignalP"/>
    </source>
</evidence>
<keyword evidence="3" id="KW-1185">Reference proteome</keyword>
<dbReference type="AlphaFoldDB" id="A0A5B9MFM1"/>
<organism evidence="2 3">
    <name type="scientific">Stieleria maiorica</name>
    <dbReference type="NCBI Taxonomy" id="2795974"/>
    <lineage>
        <taxon>Bacteria</taxon>
        <taxon>Pseudomonadati</taxon>
        <taxon>Planctomycetota</taxon>
        <taxon>Planctomycetia</taxon>
        <taxon>Pirellulales</taxon>
        <taxon>Pirellulaceae</taxon>
        <taxon>Stieleria</taxon>
    </lineage>
</organism>
<keyword evidence="1" id="KW-0732">Signal</keyword>
<dbReference type="KEGG" id="smam:Mal15_19630"/>
<feature type="signal peptide" evidence="1">
    <location>
        <begin position="1"/>
        <end position="21"/>
    </location>
</feature>
<evidence type="ECO:0000313" key="3">
    <source>
        <dbReference type="Proteomes" id="UP000321353"/>
    </source>
</evidence>
<name>A0A5B9MFM1_9BACT</name>
<sequence precursor="true">MKTLFITMAFTLLCLTTMIDAGETTLNKIIHTIAGKWRPVESCQHLLDSELVSRHQTGFEISIDKSLGDSHRKTSGSGTYYKAWATALHDSGHELIATGHLRFDDGSEIDHLISRSKGSLYLTYGVVTGGSTRIFLGRGPNEESLEAIVVEWTQHSIGTPIDLERDFATVMYERVNLPAAPHR</sequence>
<proteinExistence type="predicted"/>
<dbReference type="Proteomes" id="UP000321353">
    <property type="component" value="Chromosome"/>
</dbReference>
<dbReference type="RefSeq" id="WP_147867517.1">
    <property type="nucleotide sequence ID" value="NZ_CP036264.1"/>
</dbReference>
<protein>
    <recommendedName>
        <fullName evidence="4">DUF1579 domain-containing protein</fullName>
    </recommendedName>
</protein>